<dbReference type="EMBL" id="BAABWN010000007">
    <property type="protein sequence ID" value="GAA6168532.1"/>
    <property type="molecule type" value="Genomic_DNA"/>
</dbReference>
<evidence type="ECO:0000313" key="2">
    <source>
        <dbReference type="Proteomes" id="UP001465153"/>
    </source>
</evidence>
<accession>A0ABQ0AA40</accession>
<dbReference type="Proteomes" id="UP001465153">
    <property type="component" value="Unassembled WGS sequence"/>
</dbReference>
<organism evidence="1 2">
    <name type="scientific">Sessilibacter corallicola</name>
    <dbReference type="NCBI Taxonomy" id="2904075"/>
    <lineage>
        <taxon>Bacteria</taxon>
        <taxon>Pseudomonadati</taxon>
        <taxon>Pseudomonadota</taxon>
        <taxon>Gammaproteobacteria</taxon>
        <taxon>Cellvibrionales</taxon>
        <taxon>Cellvibrionaceae</taxon>
        <taxon>Sessilibacter</taxon>
    </lineage>
</organism>
<sequence length="59" mass="6874">MFEKAVKFFAVTYLLLALLSLVLGSLLIYGVEYGYQPDNYVERYLYGPMMNRLIELIFA</sequence>
<name>A0ABQ0AA40_9GAMM</name>
<proteinExistence type="predicted"/>
<reference evidence="1 2" key="1">
    <citation type="submission" date="2024-04" db="EMBL/GenBank/DDBJ databases">
        <title>Draft genome sequence of Sessilibacter corallicola NBRC 116591.</title>
        <authorList>
            <person name="Miyakawa T."/>
            <person name="Kusuya Y."/>
            <person name="Miura T."/>
        </authorList>
    </citation>
    <scope>NUCLEOTIDE SEQUENCE [LARGE SCALE GENOMIC DNA]</scope>
    <source>
        <strain evidence="1 2">KU-00831-HH</strain>
    </source>
</reference>
<gene>
    <name evidence="1" type="ORF">NBRC116591_23430</name>
</gene>
<comment type="caution">
    <text evidence="1">The sequence shown here is derived from an EMBL/GenBank/DDBJ whole genome shotgun (WGS) entry which is preliminary data.</text>
</comment>
<keyword evidence="2" id="KW-1185">Reference proteome</keyword>
<evidence type="ECO:0000313" key="1">
    <source>
        <dbReference type="EMBL" id="GAA6168532.1"/>
    </source>
</evidence>
<protein>
    <submittedName>
        <fullName evidence="1">Uncharacterized protein</fullName>
    </submittedName>
</protein>